<keyword evidence="5" id="KW-1185">Reference proteome</keyword>
<dbReference type="InterPro" id="IPR013320">
    <property type="entry name" value="ConA-like_dom_sf"/>
</dbReference>
<evidence type="ECO:0000259" key="3">
    <source>
        <dbReference type="SMART" id="SM00210"/>
    </source>
</evidence>
<dbReference type="Gene3D" id="2.60.120.200">
    <property type="match status" value="1"/>
</dbReference>
<proteinExistence type="predicted"/>
<dbReference type="GO" id="GO:0005581">
    <property type="term" value="C:collagen trimer"/>
    <property type="evidence" value="ECO:0007669"/>
    <property type="project" value="UniProtKB-KW"/>
</dbReference>
<evidence type="ECO:0000313" key="4">
    <source>
        <dbReference type="EMBL" id="ODM97649.1"/>
    </source>
</evidence>
<dbReference type="EMBL" id="LJIJ01000425">
    <property type="protein sequence ID" value="ODM97649.1"/>
    <property type="molecule type" value="Genomic_DNA"/>
</dbReference>
<evidence type="ECO:0000256" key="2">
    <source>
        <dbReference type="SAM" id="SignalP"/>
    </source>
</evidence>
<dbReference type="InterPro" id="IPR048287">
    <property type="entry name" value="TSPN-like_N"/>
</dbReference>
<gene>
    <name evidence="4" type="ORF">Ocin01_09040</name>
</gene>
<feature type="chain" id="PRO_5008904675" evidence="2">
    <location>
        <begin position="22"/>
        <end position="424"/>
    </location>
</feature>
<name>A0A1D2MX85_ORCCI</name>
<dbReference type="OrthoDB" id="10060752at2759"/>
<sequence>MTCSSTAWALFLIIFIGYACGEPYGSRSYGGILGSQDAIEEHDLLQAIRVPFDDPRTQYFEAGLDGFPAYGLRDGAEVKSHYRLFLPDRLYRDFALLATVKPERRESAFLFAVVNPLDTIVQFGLKIPAPPNISPSLTSSHHMISLLYTDVGSHLVTQTLVSFEVPLMTRRWNRFALKIIGDNVTLFLNCREHSSKLAMRNPKELSFDPASTLYVGQAGPILKGSFQVSRNFLFCHDKPHQYQHQLGFWYAKIYSLKDLDIYFITRKLILFQKPHAYLRTKSKFAQVVLRHAQALGSRWCLKLSPSSFLRVKLGFKTLKLGLCLFCSEVVHVLELVSPYDPDVSQQSELLLFKILQLSLFIFQGIELCKRTRENSWRLQKGIKCHVRILRILAVLPKHGLYIPQNFKGIKPHNDLFLGILLDCR</sequence>
<feature type="domain" description="Thrombospondin-like N-terminal" evidence="3">
    <location>
        <begin position="41"/>
        <end position="237"/>
    </location>
</feature>
<organism evidence="4 5">
    <name type="scientific">Orchesella cincta</name>
    <name type="common">Springtail</name>
    <name type="synonym">Podura cincta</name>
    <dbReference type="NCBI Taxonomy" id="48709"/>
    <lineage>
        <taxon>Eukaryota</taxon>
        <taxon>Metazoa</taxon>
        <taxon>Ecdysozoa</taxon>
        <taxon>Arthropoda</taxon>
        <taxon>Hexapoda</taxon>
        <taxon>Collembola</taxon>
        <taxon>Entomobryomorpha</taxon>
        <taxon>Entomobryoidea</taxon>
        <taxon>Orchesellidae</taxon>
        <taxon>Orchesellinae</taxon>
        <taxon>Orchesella</taxon>
    </lineage>
</organism>
<dbReference type="AlphaFoldDB" id="A0A1D2MX85"/>
<dbReference type="STRING" id="48709.A0A1D2MX85"/>
<keyword evidence="2" id="KW-0732">Signal</keyword>
<feature type="signal peptide" evidence="2">
    <location>
        <begin position="1"/>
        <end position="21"/>
    </location>
</feature>
<evidence type="ECO:0000313" key="5">
    <source>
        <dbReference type="Proteomes" id="UP000094527"/>
    </source>
</evidence>
<protein>
    <submittedName>
        <fullName evidence="4">Collagen alpha-1(XV) chain</fullName>
    </submittedName>
</protein>
<evidence type="ECO:0000256" key="1">
    <source>
        <dbReference type="ARBA" id="ARBA00022737"/>
    </source>
</evidence>
<comment type="caution">
    <text evidence="4">The sequence shown here is derived from an EMBL/GenBank/DDBJ whole genome shotgun (WGS) entry which is preliminary data.</text>
</comment>
<dbReference type="Proteomes" id="UP000094527">
    <property type="component" value="Unassembled WGS sequence"/>
</dbReference>
<keyword evidence="1" id="KW-0677">Repeat</keyword>
<keyword evidence="4" id="KW-0176">Collagen</keyword>
<reference evidence="4 5" key="1">
    <citation type="journal article" date="2016" name="Genome Biol. Evol.">
        <title>Gene Family Evolution Reflects Adaptation to Soil Environmental Stressors in the Genome of the Collembolan Orchesella cincta.</title>
        <authorList>
            <person name="Faddeeva-Vakhrusheva A."/>
            <person name="Derks M.F."/>
            <person name="Anvar S.Y."/>
            <person name="Agamennone V."/>
            <person name="Suring W."/>
            <person name="Smit S."/>
            <person name="van Straalen N.M."/>
            <person name="Roelofs D."/>
        </authorList>
    </citation>
    <scope>NUCLEOTIDE SEQUENCE [LARGE SCALE GENOMIC DNA]</scope>
    <source>
        <tissue evidence="4">Mixed pool</tissue>
    </source>
</reference>
<accession>A0A1D2MX85</accession>
<dbReference type="SMART" id="SM00210">
    <property type="entry name" value="TSPN"/>
    <property type="match status" value="1"/>
</dbReference>
<dbReference type="SUPFAM" id="SSF49899">
    <property type="entry name" value="Concanavalin A-like lectins/glucanases"/>
    <property type="match status" value="1"/>
</dbReference>